<keyword evidence="2" id="KW-0812">Transmembrane</keyword>
<evidence type="ECO:0000259" key="5">
    <source>
        <dbReference type="SMART" id="SM01158"/>
    </source>
</evidence>
<keyword evidence="4" id="KW-0472">Membrane</keyword>
<gene>
    <name evidence="6" type="ORF">SEPMUDRAFT_33709</name>
</gene>
<dbReference type="SMART" id="SM01158">
    <property type="entry name" value="DUF1741"/>
    <property type="match status" value="1"/>
</dbReference>
<dbReference type="Proteomes" id="UP000016931">
    <property type="component" value="Unassembled WGS sequence"/>
</dbReference>
<dbReference type="AlphaFoldDB" id="N1QLG0"/>
<name>N1QLG0_SPHMS</name>
<dbReference type="InterPro" id="IPR013636">
    <property type="entry name" value="ARMH3_C"/>
</dbReference>
<dbReference type="OrthoDB" id="2012278at2759"/>
<dbReference type="Pfam" id="PF08427">
    <property type="entry name" value="ARMH3_C"/>
    <property type="match status" value="1"/>
</dbReference>
<evidence type="ECO:0000256" key="2">
    <source>
        <dbReference type="ARBA" id="ARBA00022692"/>
    </source>
</evidence>
<dbReference type="PANTHER" id="PTHR13608">
    <property type="entry name" value="ARMADILLO-LIKE HELICAL DOMAIN-CONTAINING PROTEIN 3"/>
    <property type="match status" value="1"/>
</dbReference>
<keyword evidence="7" id="KW-1185">Reference proteome</keyword>
<dbReference type="GO" id="GO:0005829">
    <property type="term" value="C:cytosol"/>
    <property type="evidence" value="ECO:0007669"/>
    <property type="project" value="TreeGrafter"/>
</dbReference>
<dbReference type="STRING" id="692275.N1QLG0"/>
<dbReference type="EMBL" id="KB456260">
    <property type="protein sequence ID" value="EMF16478.1"/>
    <property type="molecule type" value="Genomic_DNA"/>
</dbReference>
<dbReference type="InterPro" id="IPR039868">
    <property type="entry name" value="ARMD3-like"/>
</dbReference>
<dbReference type="PANTHER" id="PTHR13608:SF3">
    <property type="entry name" value="ARMADILLO-LIKE HELICAL DOMAIN-CONTAINING PROTEIN 3"/>
    <property type="match status" value="1"/>
</dbReference>
<evidence type="ECO:0000256" key="1">
    <source>
        <dbReference type="ARBA" id="ARBA00004370"/>
    </source>
</evidence>
<protein>
    <submittedName>
        <fullName evidence="6">DUF1741-domain-containing protein</fullName>
    </submittedName>
</protein>
<evidence type="ECO:0000256" key="4">
    <source>
        <dbReference type="ARBA" id="ARBA00023136"/>
    </source>
</evidence>
<sequence length="623" mass="69742">MEQSPLTQQSRPDTFEPKVVGLYRYLFRDHEDDEKDDAFWTTLFLLKPDVTSLKAILENTDVDFLLLHQKHLPQQFILNALDVVKAGKGPADENALETLTVFFAVVLSKRFTNPSSDVIEVLAGLDNVDTVFFELVGTLDHAIKDGRTTELRQKAVRMAIAIVAGGYQTALVSYFVQKDFFPALMKLLHQLDNPLQASEPLLLTGLLANYNKFESNNQYRTRFADFVNEETMVRVIESVAWTTTVLRERYIAIQDDTPVGWSIGSTLSYVGLGALAGAKPAPIALTEEQQKEAFAKQPASEAATLLAIYDFALSNKLFCHHLISLPPAAKSQDASFSSFLSLSSYLGNHAYRSARASSYAYLTLLVILNLVEDPVLAKLLCETTTSVRLCRQRAPLLPPPKHDRPYIATILDLMMDNVNHNLRKNLDTSFYRQSFAVLSRVVAFLAKSHTKLSYHWSELWRSTLSFVRFLTTYADDLQRLPAILGLVDDSVELLSIALSNGEAFLPDAGAYDDLFYKLVESGDALTKLRNAYGLAKPKENKPINTLIGVSKHYQELIESHKSKSIILTPREVNKIIKQGYDTLTIETRDSPEQPTEKYREADHKVALKKMARVAVLDAASLVS</sequence>
<evidence type="ECO:0000256" key="3">
    <source>
        <dbReference type="ARBA" id="ARBA00022989"/>
    </source>
</evidence>
<dbReference type="GO" id="GO:0016020">
    <property type="term" value="C:membrane"/>
    <property type="evidence" value="ECO:0007669"/>
    <property type="project" value="UniProtKB-SubCell"/>
</dbReference>
<comment type="subcellular location">
    <subcellularLocation>
        <location evidence="1">Membrane</location>
    </subcellularLocation>
</comment>
<dbReference type="OMA" id="YEATHLN"/>
<evidence type="ECO:0000313" key="6">
    <source>
        <dbReference type="EMBL" id="EMF16478.1"/>
    </source>
</evidence>
<evidence type="ECO:0000313" key="7">
    <source>
        <dbReference type="Proteomes" id="UP000016931"/>
    </source>
</evidence>
<dbReference type="HOGENOM" id="CLU_029861_1_1_1"/>
<proteinExistence type="predicted"/>
<reference evidence="6 7" key="1">
    <citation type="journal article" date="2012" name="PLoS Pathog.">
        <title>Diverse lifestyles and strategies of plant pathogenesis encoded in the genomes of eighteen Dothideomycetes fungi.</title>
        <authorList>
            <person name="Ohm R.A."/>
            <person name="Feau N."/>
            <person name="Henrissat B."/>
            <person name="Schoch C.L."/>
            <person name="Horwitz B.A."/>
            <person name="Barry K.W."/>
            <person name="Condon B.J."/>
            <person name="Copeland A.C."/>
            <person name="Dhillon B."/>
            <person name="Glaser F."/>
            <person name="Hesse C.N."/>
            <person name="Kosti I."/>
            <person name="LaButti K."/>
            <person name="Lindquist E.A."/>
            <person name="Lucas S."/>
            <person name="Salamov A.A."/>
            <person name="Bradshaw R.E."/>
            <person name="Ciuffetti L."/>
            <person name="Hamelin R.C."/>
            <person name="Kema G.H.J."/>
            <person name="Lawrence C."/>
            <person name="Scott J.A."/>
            <person name="Spatafora J.W."/>
            <person name="Turgeon B.G."/>
            <person name="de Wit P.J.G.M."/>
            <person name="Zhong S."/>
            <person name="Goodwin S.B."/>
            <person name="Grigoriev I.V."/>
        </authorList>
    </citation>
    <scope>NUCLEOTIDE SEQUENCE [LARGE SCALE GENOMIC DNA]</scope>
    <source>
        <strain evidence="6 7">SO2202</strain>
    </source>
</reference>
<organism evidence="6 7">
    <name type="scientific">Sphaerulina musiva (strain SO2202)</name>
    <name type="common">Poplar stem canker fungus</name>
    <name type="synonym">Septoria musiva</name>
    <dbReference type="NCBI Taxonomy" id="692275"/>
    <lineage>
        <taxon>Eukaryota</taxon>
        <taxon>Fungi</taxon>
        <taxon>Dikarya</taxon>
        <taxon>Ascomycota</taxon>
        <taxon>Pezizomycotina</taxon>
        <taxon>Dothideomycetes</taxon>
        <taxon>Dothideomycetidae</taxon>
        <taxon>Mycosphaerellales</taxon>
        <taxon>Mycosphaerellaceae</taxon>
        <taxon>Sphaerulina</taxon>
    </lineage>
</organism>
<dbReference type="eggNOG" id="KOG4654">
    <property type="taxonomic scope" value="Eukaryota"/>
</dbReference>
<feature type="domain" description="Armadillo-like helical" evidence="5">
    <location>
        <begin position="398"/>
        <end position="622"/>
    </location>
</feature>
<accession>N1QLG0</accession>
<dbReference type="RefSeq" id="XP_016764599.1">
    <property type="nucleotide sequence ID" value="XM_016908547.1"/>
</dbReference>
<dbReference type="GeneID" id="27905684"/>
<keyword evidence="3" id="KW-1133">Transmembrane helix</keyword>